<accession>G7YDN2</accession>
<dbReference type="InterPro" id="IPR000719">
    <property type="entry name" value="Prot_kinase_dom"/>
</dbReference>
<feature type="region of interest" description="Disordered" evidence="7">
    <location>
        <begin position="353"/>
        <end position="398"/>
    </location>
</feature>
<reference evidence="9" key="1">
    <citation type="journal article" date="2011" name="Genome Biol.">
        <title>The draft genome of the carcinogenic human liver fluke Clonorchis sinensis.</title>
        <authorList>
            <person name="Wang X."/>
            <person name="Chen W."/>
            <person name="Huang Y."/>
            <person name="Sun J."/>
            <person name="Men J."/>
            <person name="Liu H."/>
            <person name="Luo F."/>
            <person name="Guo L."/>
            <person name="Lv X."/>
            <person name="Deng C."/>
            <person name="Zhou C."/>
            <person name="Fan Y."/>
            <person name="Li X."/>
            <person name="Huang L."/>
            <person name="Hu Y."/>
            <person name="Liang C."/>
            <person name="Hu X."/>
            <person name="Xu J."/>
            <person name="Yu X."/>
        </authorList>
    </citation>
    <scope>NUCLEOTIDE SEQUENCE [LARGE SCALE GENOMIC DNA]</scope>
    <source>
        <strain evidence="9">Henan</strain>
    </source>
</reference>
<organism evidence="9 10">
    <name type="scientific">Clonorchis sinensis</name>
    <name type="common">Chinese liver fluke</name>
    <dbReference type="NCBI Taxonomy" id="79923"/>
    <lineage>
        <taxon>Eukaryota</taxon>
        <taxon>Metazoa</taxon>
        <taxon>Spiralia</taxon>
        <taxon>Lophotrochozoa</taxon>
        <taxon>Platyhelminthes</taxon>
        <taxon>Trematoda</taxon>
        <taxon>Digenea</taxon>
        <taxon>Opisthorchiida</taxon>
        <taxon>Opisthorchiata</taxon>
        <taxon>Opisthorchiidae</taxon>
        <taxon>Clonorchis</taxon>
    </lineage>
</organism>
<evidence type="ECO:0000259" key="8">
    <source>
        <dbReference type="PROSITE" id="PS50011"/>
    </source>
</evidence>
<dbReference type="GO" id="GO:0004674">
    <property type="term" value="F:protein serine/threonine kinase activity"/>
    <property type="evidence" value="ECO:0007669"/>
    <property type="project" value="UniProtKB-KW"/>
</dbReference>
<dbReference type="Pfam" id="PF00069">
    <property type="entry name" value="Pkinase"/>
    <property type="match status" value="2"/>
</dbReference>
<dbReference type="EMBL" id="DF143109">
    <property type="protein sequence ID" value="GAA51066.1"/>
    <property type="molecule type" value="Genomic_DNA"/>
</dbReference>
<keyword evidence="10" id="KW-1185">Reference proteome</keyword>
<dbReference type="AlphaFoldDB" id="G7YDN2"/>
<feature type="domain" description="Protein kinase" evidence="8">
    <location>
        <begin position="126"/>
        <end position="655"/>
    </location>
</feature>
<sequence>MSAINLLYIHRQIYRCRSPGSAPVWNAQRFKPDKPSRILVCDEYYEGNTSTEKSSVVVIETVVTLSNSRLLGLSYFQLSSLLISMLKKFGSLEPRLQQRGSFVRGRNGMSPVFATVELVHLKIRNKQIEKLKGLGNLAASQSSFFLVAWQFGTERVLQLNDSDVFLGCEKRAHAVQWLQLPHSFADDFGRIMIESKVRTAQYLRDFPELSDHLTILEKKGQGTFASVFSVRAKHDEESKRVYALKMLIPTVDVRRIENEEYYLTADETEVIRYMRCLLQALAYIHKYRIIHRDVKPTNFLIDQHTRRFVVSSVGFITFFNSMYLVDFGLAHSESYGDVDERWELDCDSYDNKDSRLPASSNNRCSKRNHPSESEKDSSIQPAKTPKLTEHTSPIASFNLPGEIRDRISPVIAGTSPHPESRSIYRATQNNFQPKLNMSHIQTTQTAAPPIPGNCVCAFRLTVCRVCRQLPRLNVARRGGTLGFRPPEVMMRHVDQTTAVDVWAAGVIFLSFLSGRYPFIKVDDDLDVLHAFTHLLGYERMQACAKTLGRRLLVDPKPPPMNTVDTPCMWLKARCIAIRRHEKKFIGLPPLLSKAVDKENQSPGSQGTEAKNNTSQFALPASHVFPTAAYDLLARLLEPNPNKRISAGDALKHSFLHPTKTNTPVIDAHTTKAGSIVPARPRVARKDEDSVFRLRAQFC</sequence>
<dbReference type="GO" id="GO:0051301">
    <property type="term" value="P:cell division"/>
    <property type="evidence" value="ECO:0007669"/>
    <property type="project" value="UniProtKB-KW"/>
</dbReference>
<gene>
    <name evidence="9" type="ORF">CLF_105524</name>
</gene>
<dbReference type="SMART" id="SM00220">
    <property type="entry name" value="S_TKc"/>
    <property type="match status" value="1"/>
</dbReference>
<dbReference type="Gene3D" id="1.10.510.10">
    <property type="entry name" value="Transferase(Phosphotransferase) domain 1"/>
    <property type="match status" value="1"/>
</dbReference>
<keyword evidence="2" id="KW-0723">Serine/threonine-protein kinase</keyword>
<keyword evidence="4" id="KW-0547">Nucleotide-binding</keyword>
<keyword evidence="9" id="KW-0131">Cell cycle</keyword>
<evidence type="ECO:0000256" key="2">
    <source>
        <dbReference type="ARBA" id="ARBA00022527"/>
    </source>
</evidence>
<dbReference type="GO" id="GO:0044773">
    <property type="term" value="P:mitotic DNA damage checkpoint signaling"/>
    <property type="evidence" value="ECO:0007669"/>
    <property type="project" value="TreeGrafter"/>
</dbReference>
<evidence type="ECO:0000256" key="1">
    <source>
        <dbReference type="ARBA" id="ARBA00012513"/>
    </source>
</evidence>
<keyword evidence="5" id="KW-0418">Kinase</keyword>
<name>G7YDN2_CLOSI</name>
<protein>
    <recommendedName>
        <fullName evidence="1">non-specific serine/threonine protein kinase</fullName>
        <ecNumber evidence="1">2.7.11.1</ecNumber>
    </recommendedName>
</protein>
<keyword evidence="9" id="KW-0132">Cell division</keyword>
<reference key="2">
    <citation type="submission" date="2011-10" db="EMBL/GenBank/DDBJ databases">
        <title>The genome and transcriptome sequence of Clonorchis sinensis provide insights into the carcinogenic liver fluke.</title>
        <authorList>
            <person name="Wang X."/>
            <person name="Huang Y."/>
            <person name="Chen W."/>
            <person name="Liu H."/>
            <person name="Guo L."/>
            <person name="Chen Y."/>
            <person name="Luo F."/>
            <person name="Zhou W."/>
            <person name="Sun J."/>
            <person name="Mao Q."/>
            <person name="Liang P."/>
            <person name="Zhou C."/>
            <person name="Tian Y."/>
            <person name="Men J."/>
            <person name="Lv X."/>
            <person name="Huang L."/>
            <person name="Zhou J."/>
            <person name="Hu Y."/>
            <person name="Li R."/>
            <person name="Zhang F."/>
            <person name="Lei H."/>
            <person name="Li X."/>
            <person name="Hu X."/>
            <person name="Liang C."/>
            <person name="Xu J."/>
            <person name="Wu Z."/>
            <person name="Yu X."/>
        </authorList>
    </citation>
    <scope>NUCLEOTIDE SEQUENCE</scope>
    <source>
        <strain>Henan</strain>
    </source>
</reference>
<keyword evidence="6" id="KW-0067">ATP-binding</keyword>
<dbReference type="Proteomes" id="UP000008909">
    <property type="component" value="Unassembled WGS sequence"/>
</dbReference>
<dbReference type="InterPro" id="IPR011009">
    <property type="entry name" value="Kinase-like_dom_sf"/>
</dbReference>
<dbReference type="PANTHER" id="PTHR44167:SF23">
    <property type="entry name" value="CDC7 KINASE, ISOFORM A-RELATED"/>
    <property type="match status" value="1"/>
</dbReference>
<dbReference type="SUPFAM" id="SSF56112">
    <property type="entry name" value="Protein kinase-like (PK-like)"/>
    <property type="match status" value="1"/>
</dbReference>
<keyword evidence="3" id="KW-0808">Transferase</keyword>
<evidence type="ECO:0000256" key="6">
    <source>
        <dbReference type="ARBA" id="ARBA00022840"/>
    </source>
</evidence>
<dbReference type="GO" id="GO:0005524">
    <property type="term" value="F:ATP binding"/>
    <property type="evidence" value="ECO:0007669"/>
    <property type="project" value="UniProtKB-KW"/>
</dbReference>
<dbReference type="EC" id="2.7.11.1" evidence="1"/>
<evidence type="ECO:0000256" key="5">
    <source>
        <dbReference type="ARBA" id="ARBA00022777"/>
    </source>
</evidence>
<evidence type="ECO:0000256" key="7">
    <source>
        <dbReference type="SAM" id="MobiDB-lite"/>
    </source>
</evidence>
<proteinExistence type="predicted"/>
<evidence type="ECO:0000256" key="4">
    <source>
        <dbReference type="ARBA" id="ARBA00022741"/>
    </source>
</evidence>
<dbReference type="InterPro" id="IPR008271">
    <property type="entry name" value="Ser/Thr_kinase_AS"/>
</dbReference>
<evidence type="ECO:0000256" key="3">
    <source>
        <dbReference type="ARBA" id="ARBA00022679"/>
    </source>
</evidence>
<dbReference type="GO" id="GO:0005634">
    <property type="term" value="C:nucleus"/>
    <property type="evidence" value="ECO:0007669"/>
    <property type="project" value="TreeGrafter"/>
</dbReference>
<dbReference type="PROSITE" id="PS00108">
    <property type="entry name" value="PROTEIN_KINASE_ST"/>
    <property type="match status" value="1"/>
</dbReference>
<evidence type="ECO:0000313" key="9">
    <source>
        <dbReference type="EMBL" id="GAA51066.1"/>
    </source>
</evidence>
<evidence type="ECO:0000313" key="10">
    <source>
        <dbReference type="Proteomes" id="UP000008909"/>
    </source>
</evidence>
<dbReference type="PANTHER" id="PTHR44167">
    <property type="entry name" value="OVARIAN-SPECIFIC SERINE/THREONINE-PROTEIN KINASE LOK-RELATED"/>
    <property type="match status" value="1"/>
</dbReference>
<dbReference type="PROSITE" id="PS50011">
    <property type="entry name" value="PROTEIN_KINASE_DOM"/>
    <property type="match status" value="1"/>
</dbReference>